<reference evidence="2" key="1">
    <citation type="submission" date="2020-08" db="EMBL/GenBank/DDBJ databases">
        <title>Multicomponent nature underlies the extraordinary mechanical properties of spider dragline silk.</title>
        <authorList>
            <person name="Kono N."/>
            <person name="Nakamura H."/>
            <person name="Mori M."/>
            <person name="Yoshida Y."/>
            <person name="Ohtoshi R."/>
            <person name="Malay A.D."/>
            <person name="Moran D.A.P."/>
            <person name="Tomita M."/>
            <person name="Numata K."/>
            <person name="Arakawa K."/>
        </authorList>
    </citation>
    <scope>NUCLEOTIDE SEQUENCE</scope>
</reference>
<dbReference type="Proteomes" id="UP000887159">
    <property type="component" value="Unassembled WGS sequence"/>
</dbReference>
<evidence type="ECO:0000313" key="3">
    <source>
        <dbReference type="Proteomes" id="UP000887159"/>
    </source>
</evidence>
<proteinExistence type="predicted"/>
<dbReference type="EMBL" id="BMAU01021400">
    <property type="protein sequence ID" value="GFY31774.1"/>
    <property type="molecule type" value="Genomic_DNA"/>
</dbReference>
<dbReference type="GO" id="GO:0006313">
    <property type="term" value="P:DNA transposition"/>
    <property type="evidence" value="ECO:0007669"/>
    <property type="project" value="InterPro"/>
</dbReference>
<accession>A0A8X7BIK8</accession>
<name>A0A8X7BIK8_TRICX</name>
<dbReference type="Pfam" id="PF01498">
    <property type="entry name" value="HTH_Tnp_Tc3_2"/>
    <property type="match status" value="1"/>
</dbReference>
<dbReference type="InterPro" id="IPR002492">
    <property type="entry name" value="Transposase_Tc1-like"/>
</dbReference>
<dbReference type="AlphaFoldDB" id="A0A8X7BIK8"/>
<gene>
    <name evidence="2" type="primary">X975_14237</name>
    <name evidence="2" type="ORF">TNCV_4200831</name>
</gene>
<sequence>MPLRRFRRQYEQLSQFERGRIIGTMEAGWSARRVARQLGRCDCVTSRREERHIVRNAHVQQTALSATIQAQVAISLGAHVSSRTIRRRLAEGHLGSRRPLRVLPLMRIHRLLHLEWCRARGNWIAAKWNQVVFSNKSRFNLSSDDNSVRVWRPRGERLNPVFALQRHTAPTAGVMECCAIAYNTRSPLVLIRGTT</sequence>
<protein>
    <submittedName>
        <fullName evidence="2">Transposable element Tcb2 transposase</fullName>
    </submittedName>
</protein>
<organism evidence="2 3">
    <name type="scientific">Trichonephila clavipes</name>
    <name type="common">Golden silk orbweaver</name>
    <name type="synonym">Nephila clavipes</name>
    <dbReference type="NCBI Taxonomy" id="2585209"/>
    <lineage>
        <taxon>Eukaryota</taxon>
        <taxon>Metazoa</taxon>
        <taxon>Ecdysozoa</taxon>
        <taxon>Arthropoda</taxon>
        <taxon>Chelicerata</taxon>
        <taxon>Arachnida</taxon>
        <taxon>Araneae</taxon>
        <taxon>Araneomorphae</taxon>
        <taxon>Entelegynae</taxon>
        <taxon>Araneoidea</taxon>
        <taxon>Nephilidae</taxon>
        <taxon>Trichonephila</taxon>
    </lineage>
</organism>
<dbReference type="GO" id="GO:0015074">
    <property type="term" value="P:DNA integration"/>
    <property type="evidence" value="ECO:0007669"/>
    <property type="project" value="InterPro"/>
</dbReference>
<keyword evidence="3" id="KW-1185">Reference proteome</keyword>
<evidence type="ECO:0000259" key="1">
    <source>
        <dbReference type="Pfam" id="PF01498"/>
    </source>
</evidence>
<dbReference type="Gene3D" id="3.30.420.10">
    <property type="entry name" value="Ribonuclease H-like superfamily/Ribonuclease H"/>
    <property type="match status" value="1"/>
</dbReference>
<dbReference type="InterPro" id="IPR036397">
    <property type="entry name" value="RNaseH_sf"/>
</dbReference>
<evidence type="ECO:0000313" key="2">
    <source>
        <dbReference type="EMBL" id="GFY31774.1"/>
    </source>
</evidence>
<feature type="domain" description="Transposase Tc1-like" evidence="1">
    <location>
        <begin position="51"/>
        <end position="119"/>
    </location>
</feature>
<comment type="caution">
    <text evidence="2">The sequence shown here is derived from an EMBL/GenBank/DDBJ whole genome shotgun (WGS) entry which is preliminary data.</text>
</comment>
<dbReference type="GO" id="GO:0003677">
    <property type="term" value="F:DNA binding"/>
    <property type="evidence" value="ECO:0007669"/>
    <property type="project" value="InterPro"/>
</dbReference>